<feature type="signal peptide" evidence="1">
    <location>
        <begin position="1"/>
        <end position="19"/>
    </location>
</feature>
<keyword evidence="1" id="KW-0732">Signal</keyword>
<sequence length="123" mass="13182">MKLPRILIALALVCYSAVAVSGQGVVPACKDHLSPIHKVAPKLPPRLHNEFEGKAVVSYLVDINGSVQSPTIVSAEWHPAGRSSGQPVGYIEAILEAVAQWQFAPQAQTCRNQTPVEIIFGDS</sequence>
<feature type="chain" id="PRO_5046080811" evidence="1">
    <location>
        <begin position="20"/>
        <end position="123"/>
    </location>
</feature>
<dbReference type="RefSeq" id="WP_215219758.1">
    <property type="nucleotide sequence ID" value="NZ_JAXGFO010000001.1"/>
</dbReference>
<protein>
    <submittedName>
        <fullName evidence="2">Energy transducer TonB</fullName>
    </submittedName>
</protein>
<dbReference type="SUPFAM" id="SSF74653">
    <property type="entry name" value="TolA/TonB C-terminal domain"/>
    <property type="match status" value="1"/>
</dbReference>
<evidence type="ECO:0000256" key="1">
    <source>
        <dbReference type="SAM" id="SignalP"/>
    </source>
</evidence>
<name>A0ABU7YLK0_9GAMM</name>
<reference evidence="2 3" key="1">
    <citation type="journal article" date="2017" name="Curr. Microbiol.">
        <title>Lysobacter zhanggongensis sp. nov. Isolated from a Pit Mud.</title>
        <authorList>
            <person name="Zhang X.F."/>
            <person name="Wang H.H."/>
            <person name="Sun X.Y."/>
            <person name="Pan C.M."/>
        </authorList>
    </citation>
    <scope>NUCLEOTIDE SEQUENCE [LARGE SCALE GENOMIC DNA]</scope>
    <source>
        <strain evidence="2 3">ZGLJ7-1</strain>
    </source>
</reference>
<dbReference type="EMBL" id="JAXGFO010000001">
    <property type="protein sequence ID" value="MEG3156305.1"/>
    <property type="molecule type" value="Genomic_DNA"/>
</dbReference>
<proteinExistence type="predicted"/>
<keyword evidence="3" id="KW-1185">Reference proteome</keyword>
<comment type="caution">
    <text evidence="2">The sequence shown here is derived from an EMBL/GenBank/DDBJ whole genome shotgun (WGS) entry which is preliminary data.</text>
</comment>
<evidence type="ECO:0000313" key="3">
    <source>
        <dbReference type="Proteomes" id="UP001334501"/>
    </source>
</evidence>
<dbReference type="Gene3D" id="3.30.1150.10">
    <property type="match status" value="1"/>
</dbReference>
<evidence type="ECO:0000313" key="2">
    <source>
        <dbReference type="EMBL" id="MEG3156305.1"/>
    </source>
</evidence>
<dbReference type="Proteomes" id="UP001334501">
    <property type="component" value="Unassembled WGS sequence"/>
</dbReference>
<gene>
    <name evidence="2" type="ORF">SNE33_00045</name>
</gene>
<organism evidence="2 3">
    <name type="scientific">Lysobacter zhanggongensis</name>
    <dbReference type="NCBI Taxonomy" id="1774951"/>
    <lineage>
        <taxon>Bacteria</taxon>
        <taxon>Pseudomonadati</taxon>
        <taxon>Pseudomonadota</taxon>
        <taxon>Gammaproteobacteria</taxon>
        <taxon>Lysobacterales</taxon>
        <taxon>Lysobacteraceae</taxon>
        <taxon>Lysobacter</taxon>
    </lineage>
</organism>
<accession>A0ABU7YLK0</accession>